<evidence type="ECO:0000313" key="2">
    <source>
        <dbReference type="Proteomes" id="UP000649617"/>
    </source>
</evidence>
<name>A0A812UIJ0_SYMPI</name>
<sequence length="74" mass="8022">MGSGYHSTGAVPMLASIYSGGISRTYPSSMLGSWWPAQLTPTCLTPLWARVFGMPRGVSQRLPHCRLTRPGSEI</sequence>
<evidence type="ECO:0000313" key="1">
    <source>
        <dbReference type="EMBL" id="CAE7576703.1"/>
    </source>
</evidence>
<dbReference type="AlphaFoldDB" id="A0A812UIJ0"/>
<reference evidence="1" key="1">
    <citation type="submission" date="2021-02" db="EMBL/GenBank/DDBJ databases">
        <authorList>
            <person name="Dougan E. K."/>
            <person name="Rhodes N."/>
            <person name="Thang M."/>
            <person name="Chan C."/>
        </authorList>
    </citation>
    <scope>NUCLEOTIDE SEQUENCE</scope>
</reference>
<comment type="caution">
    <text evidence="1">The sequence shown here is derived from an EMBL/GenBank/DDBJ whole genome shotgun (WGS) entry which is preliminary data.</text>
</comment>
<keyword evidence="2" id="KW-1185">Reference proteome</keyword>
<accession>A0A812UIJ0</accession>
<dbReference type="Proteomes" id="UP000649617">
    <property type="component" value="Unassembled WGS sequence"/>
</dbReference>
<protein>
    <submittedName>
        <fullName evidence="1">Uncharacterized protein</fullName>
    </submittedName>
</protein>
<organism evidence="1 2">
    <name type="scientific">Symbiodinium pilosum</name>
    <name type="common">Dinoflagellate</name>
    <dbReference type="NCBI Taxonomy" id="2952"/>
    <lineage>
        <taxon>Eukaryota</taxon>
        <taxon>Sar</taxon>
        <taxon>Alveolata</taxon>
        <taxon>Dinophyceae</taxon>
        <taxon>Suessiales</taxon>
        <taxon>Symbiodiniaceae</taxon>
        <taxon>Symbiodinium</taxon>
    </lineage>
</organism>
<proteinExistence type="predicted"/>
<gene>
    <name evidence="1" type="ORF">SPIL2461_LOCUS15512</name>
</gene>
<dbReference type="EMBL" id="CAJNIZ010038258">
    <property type="protein sequence ID" value="CAE7576703.1"/>
    <property type="molecule type" value="Genomic_DNA"/>
</dbReference>